<evidence type="ECO:0000313" key="2">
    <source>
        <dbReference type="EMBL" id="TKZ25241.1"/>
    </source>
</evidence>
<protein>
    <submittedName>
        <fullName evidence="2">Uncharacterized protein</fullName>
    </submittedName>
</protein>
<accession>A0ABY2TQ82</accession>
<sequence length="70" mass="7715">MGNENSISDKLYSFMCSRRLSFVLSIAIIMVLALSLLFSTNINESSNKNNTASNNRVNVPVVNVSNNSFI</sequence>
<dbReference type="EMBL" id="SJDU01000592">
    <property type="protein sequence ID" value="TKZ25241.1"/>
    <property type="molecule type" value="Genomic_DNA"/>
</dbReference>
<proteinExistence type="predicted"/>
<keyword evidence="3" id="KW-1185">Reference proteome</keyword>
<keyword evidence="1" id="KW-0812">Transmembrane</keyword>
<evidence type="ECO:0000256" key="1">
    <source>
        <dbReference type="SAM" id="Phobius"/>
    </source>
</evidence>
<name>A0ABY2TQ82_9SPIR</name>
<feature type="transmembrane region" description="Helical" evidence="1">
    <location>
        <begin position="20"/>
        <end position="38"/>
    </location>
</feature>
<gene>
    <name evidence="2" type="ORF">EZH24_12500</name>
</gene>
<dbReference type="Proteomes" id="UP000310168">
    <property type="component" value="Unassembled WGS sequence"/>
</dbReference>
<keyword evidence="1" id="KW-1133">Transmembrane helix</keyword>
<organism evidence="2 3">
    <name type="scientific">Brachyspira catarrhinii</name>
    <dbReference type="NCBI Taxonomy" id="2528966"/>
    <lineage>
        <taxon>Bacteria</taxon>
        <taxon>Pseudomonadati</taxon>
        <taxon>Spirochaetota</taxon>
        <taxon>Spirochaetia</taxon>
        <taxon>Brachyspirales</taxon>
        <taxon>Brachyspiraceae</taxon>
        <taxon>Brachyspira</taxon>
    </lineage>
</organism>
<comment type="caution">
    <text evidence="2">The sequence shown here is derived from an EMBL/GenBank/DDBJ whole genome shotgun (WGS) entry which is preliminary data.</text>
</comment>
<evidence type="ECO:0000313" key="3">
    <source>
        <dbReference type="Proteomes" id="UP000310168"/>
    </source>
</evidence>
<keyword evidence="1" id="KW-0472">Membrane</keyword>
<reference evidence="2 3" key="1">
    <citation type="journal article" date="2019" name="Anaerobe">
        <title>Brachyspira catarrhinii sp. nov., an anaerobic intestinal spirochaete isolated from vervet monkeys may have been misidentified as Brachyspira aalborgi in previous studies.</title>
        <authorList>
            <person name="Phillips N.D."/>
            <person name="La T."/>
            <person name="Hampson D.J."/>
        </authorList>
    </citation>
    <scope>NUCLEOTIDE SEQUENCE [LARGE SCALE GENOMIC DNA]</scope>
    <source>
        <strain evidence="2 3">Z12</strain>
    </source>
</reference>